<gene>
    <name evidence="1" type="ordered locus">Isop_0488</name>
</gene>
<evidence type="ECO:0000313" key="2">
    <source>
        <dbReference type="Proteomes" id="UP000008631"/>
    </source>
</evidence>
<dbReference type="HOGENOM" id="CLU_1319482_0_0_0"/>
<protein>
    <submittedName>
        <fullName evidence="1">Uncharacterized protein</fullName>
    </submittedName>
</protein>
<organism evidence="1 2">
    <name type="scientific">Isosphaera pallida (strain ATCC 43644 / DSM 9630 / IS1B)</name>
    <dbReference type="NCBI Taxonomy" id="575540"/>
    <lineage>
        <taxon>Bacteria</taxon>
        <taxon>Pseudomonadati</taxon>
        <taxon>Planctomycetota</taxon>
        <taxon>Planctomycetia</taxon>
        <taxon>Isosphaerales</taxon>
        <taxon>Isosphaeraceae</taxon>
        <taxon>Isosphaera</taxon>
    </lineage>
</organism>
<evidence type="ECO:0000313" key="1">
    <source>
        <dbReference type="EMBL" id="ADV61083.1"/>
    </source>
</evidence>
<accession>E8QZF6</accession>
<name>E8QZF6_ISOPI</name>
<dbReference type="AlphaFoldDB" id="E8QZF6"/>
<dbReference type="RefSeq" id="WP_013563372.1">
    <property type="nucleotide sequence ID" value="NC_014962.1"/>
</dbReference>
<dbReference type="Proteomes" id="UP000008631">
    <property type="component" value="Chromosome"/>
</dbReference>
<keyword evidence="2" id="KW-1185">Reference proteome</keyword>
<dbReference type="EMBL" id="CP002353">
    <property type="protein sequence ID" value="ADV61083.1"/>
    <property type="molecule type" value="Genomic_DNA"/>
</dbReference>
<sequence>MRMWLREWAMALGVALAVGLGPSCQPGLALTLAESVGPGDRLGVLDSFLGEWEGRVKGSEGTSPIFRARYTRMLDGAAVLYELKVEPSPGTDLNNLILKYTYAHHTIIFWDAGVNSPRARGVNTNGDAWDAVWTLSEPGNADTSAGRVWTIESTILDAEGHTSAMTILKTCDGPDRFVETLQPRSEPNNPTPGPDLIIEFVRVKPAAK</sequence>
<reference key="1">
    <citation type="submission" date="2010-11" db="EMBL/GenBank/DDBJ databases">
        <title>The complete sequence of chromosome of Isophaera pallida ATCC 43644.</title>
        <authorList>
            <consortium name="US DOE Joint Genome Institute (JGI-PGF)"/>
            <person name="Lucas S."/>
            <person name="Copeland A."/>
            <person name="Lapidus A."/>
            <person name="Bruce D."/>
            <person name="Goodwin L."/>
            <person name="Pitluck S."/>
            <person name="Kyrpides N."/>
            <person name="Mavromatis K."/>
            <person name="Pagani I."/>
            <person name="Ivanova N."/>
            <person name="Saunders E."/>
            <person name="Brettin T."/>
            <person name="Detter J.C."/>
            <person name="Han C."/>
            <person name="Tapia R."/>
            <person name="Land M."/>
            <person name="Hauser L."/>
            <person name="Markowitz V."/>
            <person name="Cheng J.-F."/>
            <person name="Hugenholtz P."/>
            <person name="Woyke T."/>
            <person name="Wu D."/>
            <person name="Eisen J.A."/>
        </authorList>
    </citation>
    <scope>NUCLEOTIDE SEQUENCE</scope>
    <source>
        <strain>ATCC 43644</strain>
    </source>
</reference>
<reference evidence="1 2" key="2">
    <citation type="journal article" date="2011" name="Stand. Genomic Sci.">
        <title>Complete genome sequence of Isosphaera pallida type strain (IS1B).</title>
        <authorList>
            <consortium name="US DOE Joint Genome Institute (JGI-PGF)"/>
            <person name="Goker M."/>
            <person name="Cleland D."/>
            <person name="Saunders E."/>
            <person name="Lapidus A."/>
            <person name="Nolan M."/>
            <person name="Lucas S."/>
            <person name="Hammon N."/>
            <person name="Deshpande S."/>
            <person name="Cheng J.F."/>
            <person name="Tapia R."/>
            <person name="Han C."/>
            <person name="Goodwin L."/>
            <person name="Pitluck S."/>
            <person name="Liolios K."/>
            <person name="Pagani I."/>
            <person name="Ivanova N."/>
            <person name="Mavromatis K."/>
            <person name="Pati A."/>
            <person name="Chen A."/>
            <person name="Palaniappan K."/>
            <person name="Land M."/>
            <person name="Hauser L."/>
            <person name="Chang Y.J."/>
            <person name="Jeffries C.D."/>
            <person name="Detter J.C."/>
            <person name="Beck B."/>
            <person name="Woyke T."/>
            <person name="Bristow J."/>
            <person name="Eisen J.A."/>
            <person name="Markowitz V."/>
            <person name="Hugenholtz P."/>
            <person name="Kyrpides N.C."/>
            <person name="Klenk H.P."/>
        </authorList>
    </citation>
    <scope>NUCLEOTIDE SEQUENCE [LARGE SCALE GENOMIC DNA]</scope>
    <source>
        <strain evidence="2">ATCC 43644 / DSM 9630 / IS1B</strain>
    </source>
</reference>
<proteinExistence type="predicted"/>
<dbReference type="KEGG" id="ipa:Isop_0488"/>
<dbReference type="InParanoid" id="E8QZF6"/>